<dbReference type="Ensembl" id="ENSONIT00000039978.1">
    <property type="protein sequence ID" value="ENSONIP00000068469.1"/>
    <property type="gene ID" value="ENSONIG00000018463.2"/>
</dbReference>
<dbReference type="PANTHER" id="PTHR11223:SF3">
    <property type="entry name" value="EXPORTIN-5"/>
    <property type="match status" value="1"/>
</dbReference>
<dbReference type="SMART" id="SM00913">
    <property type="entry name" value="IBN_N"/>
    <property type="match status" value="1"/>
</dbReference>
<dbReference type="Proteomes" id="UP000005207">
    <property type="component" value="Linkage group LG13"/>
</dbReference>
<evidence type="ECO:0000259" key="15">
    <source>
        <dbReference type="SMART" id="SM00913"/>
    </source>
</evidence>
<dbReference type="FunFam" id="1.25.10.10:FF:000204">
    <property type="entry name" value="Exportin 5"/>
    <property type="match status" value="1"/>
</dbReference>
<dbReference type="Pfam" id="PF19273">
    <property type="entry name" value="Exportin-5"/>
    <property type="match status" value="1"/>
</dbReference>
<evidence type="ECO:0000256" key="7">
    <source>
        <dbReference type="ARBA" id="ARBA00022884"/>
    </source>
</evidence>
<gene>
    <name evidence="16" type="primary">XPO5</name>
    <name evidence="16" type="synonym">xpo5</name>
</gene>
<keyword evidence="5" id="KW-0963">Cytoplasm</keyword>
<dbReference type="InterPro" id="IPR045478">
    <property type="entry name" value="Exportin-5_C"/>
</dbReference>
<comment type="similarity">
    <text evidence="3">Belongs to the exportin family.</text>
</comment>
<keyword evidence="8" id="KW-0653">Protein transport</keyword>
<dbReference type="GeneTree" id="ENSGT00940000153408"/>
<organism evidence="16 17">
    <name type="scientific">Oreochromis niloticus</name>
    <name type="common">Nile tilapia</name>
    <name type="synonym">Tilapia nilotica</name>
    <dbReference type="NCBI Taxonomy" id="8128"/>
    <lineage>
        <taxon>Eukaryota</taxon>
        <taxon>Metazoa</taxon>
        <taxon>Chordata</taxon>
        <taxon>Craniata</taxon>
        <taxon>Vertebrata</taxon>
        <taxon>Euteleostomi</taxon>
        <taxon>Actinopterygii</taxon>
        <taxon>Neopterygii</taxon>
        <taxon>Teleostei</taxon>
        <taxon>Neoteleostei</taxon>
        <taxon>Acanthomorphata</taxon>
        <taxon>Ovalentaria</taxon>
        <taxon>Cichlomorphae</taxon>
        <taxon>Cichliformes</taxon>
        <taxon>Cichlidae</taxon>
        <taxon>African cichlids</taxon>
        <taxon>Pseudocrenilabrinae</taxon>
        <taxon>Oreochromini</taxon>
        <taxon>Oreochromis</taxon>
    </lineage>
</organism>
<dbReference type="AlphaFoldDB" id="A0A669EA47"/>
<dbReference type="GO" id="GO:0042565">
    <property type="term" value="C:RNA nuclear export complex"/>
    <property type="evidence" value="ECO:0007669"/>
    <property type="project" value="TreeGrafter"/>
</dbReference>
<evidence type="ECO:0000256" key="9">
    <source>
        <dbReference type="ARBA" id="ARBA00022990"/>
    </source>
</evidence>
<evidence type="ECO:0000256" key="8">
    <source>
        <dbReference type="ARBA" id="ARBA00022927"/>
    </source>
</evidence>
<name>A0A669EA47_ORENI</name>
<evidence type="ECO:0000256" key="13">
    <source>
        <dbReference type="ARBA" id="ARBA00073518"/>
    </source>
</evidence>
<evidence type="ECO:0000256" key="10">
    <source>
        <dbReference type="ARBA" id="ARBA00023158"/>
    </source>
</evidence>
<evidence type="ECO:0000256" key="1">
    <source>
        <dbReference type="ARBA" id="ARBA00004123"/>
    </source>
</evidence>
<feature type="domain" description="Importin N-terminal" evidence="15">
    <location>
        <begin position="32"/>
        <end position="99"/>
    </location>
</feature>
<dbReference type="PANTHER" id="PTHR11223">
    <property type="entry name" value="EXPORTIN 1/5"/>
    <property type="match status" value="1"/>
</dbReference>
<evidence type="ECO:0000313" key="17">
    <source>
        <dbReference type="Proteomes" id="UP000005207"/>
    </source>
</evidence>
<evidence type="ECO:0000256" key="3">
    <source>
        <dbReference type="ARBA" id="ARBA00009466"/>
    </source>
</evidence>
<keyword evidence="6" id="KW-0820">tRNA-binding</keyword>
<dbReference type="InterPro" id="IPR001494">
    <property type="entry name" value="Importin-beta_N"/>
</dbReference>
<dbReference type="GO" id="GO:0005049">
    <property type="term" value="F:nuclear export signal receptor activity"/>
    <property type="evidence" value="ECO:0007669"/>
    <property type="project" value="InterPro"/>
</dbReference>
<evidence type="ECO:0000256" key="11">
    <source>
        <dbReference type="ARBA" id="ARBA00023242"/>
    </source>
</evidence>
<evidence type="ECO:0000256" key="14">
    <source>
        <dbReference type="ARBA" id="ARBA00077871"/>
    </source>
</evidence>
<dbReference type="InterPro" id="IPR011989">
    <property type="entry name" value="ARM-like"/>
</dbReference>
<keyword evidence="17" id="KW-1185">Reference proteome</keyword>
<accession>A0A669EA47</accession>
<evidence type="ECO:0000256" key="5">
    <source>
        <dbReference type="ARBA" id="ARBA00022490"/>
    </source>
</evidence>
<dbReference type="SUPFAM" id="SSF48371">
    <property type="entry name" value="ARM repeat"/>
    <property type="match status" value="1"/>
</dbReference>
<dbReference type="InterPro" id="IPR045065">
    <property type="entry name" value="XPO1/5"/>
</dbReference>
<dbReference type="Pfam" id="PF08389">
    <property type="entry name" value="Xpo1"/>
    <property type="match status" value="1"/>
</dbReference>
<evidence type="ECO:0000256" key="2">
    <source>
        <dbReference type="ARBA" id="ARBA00004496"/>
    </source>
</evidence>
<evidence type="ECO:0000313" key="16">
    <source>
        <dbReference type="Ensembl" id="ENSONIP00000068469.1"/>
    </source>
</evidence>
<dbReference type="GO" id="GO:0006611">
    <property type="term" value="P:protein export from nucleus"/>
    <property type="evidence" value="ECO:0007669"/>
    <property type="project" value="InterPro"/>
</dbReference>
<keyword evidence="4" id="KW-0813">Transport</keyword>
<dbReference type="InterPro" id="IPR016024">
    <property type="entry name" value="ARM-type_fold"/>
</dbReference>
<dbReference type="GO" id="GO:0031267">
    <property type="term" value="F:small GTPase binding"/>
    <property type="evidence" value="ECO:0007669"/>
    <property type="project" value="InterPro"/>
</dbReference>
<evidence type="ECO:0000256" key="4">
    <source>
        <dbReference type="ARBA" id="ARBA00022448"/>
    </source>
</evidence>
<keyword evidence="9" id="KW-0007">Acetylation</keyword>
<keyword evidence="7" id="KW-0694">RNA-binding</keyword>
<reference evidence="16" key="3">
    <citation type="submission" date="2025-09" db="UniProtKB">
        <authorList>
            <consortium name="Ensembl"/>
        </authorList>
    </citation>
    <scope>IDENTIFICATION</scope>
</reference>
<dbReference type="Pfam" id="PF03810">
    <property type="entry name" value="IBN_N"/>
    <property type="match status" value="1"/>
</dbReference>
<dbReference type="GO" id="GO:0006405">
    <property type="term" value="P:RNA export from nucleus"/>
    <property type="evidence" value="ECO:0007669"/>
    <property type="project" value="TreeGrafter"/>
</dbReference>
<dbReference type="GO" id="GO:0005737">
    <property type="term" value="C:cytoplasm"/>
    <property type="evidence" value="ECO:0007669"/>
    <property type="project" value="UniProtKB-SubCell"/>
</dbReference>
<proteinExistence type="inferred from homology"/>
<dbReference type="InterPro" id="IPR013598">
    <property type="entry name" value="Exportin-1/Importin-b-like"/>
</dbReference>
<dbReference type="GO" id="GO:0005634">
    <property type="term" value="C:nucleus"/>
    <property type="evidence" value="ECO:0007669"/>
    <property type="project" value="UniProtKB-SubCell"/>
</dbReference>
<comment type="subcellular location">
    <subcellularLocation>
        <location evidence="2">Cytoplasm</location>
    </subcellularLocation>
    <subcellularLocation>
        <location evidence="1">Nucleus</location>
    </subcellularLocation>
</comment>
<keyword evidence="11" id="KW-0539">Nucleus</keyword>
<dbReference type="GO" id="GO:0000049">
    <property type="term" value="F:tRNA binding"/>
    <property type="evidence" value="ECO:0007669"/>
    <property type="project" value="UniProtKB-KW"/>
</dbReference>
<reference evidence="16" key="2">
    <citation type="submission" date="2025-08" db="UniProtKB">
        <authorList>
            <consortium name="Ensembl"/>
        </authorList>
    </citation>
    <scope>IDENTIFICATION</scope>
</reference>
<sequence>MADQVAAMCDQLVKAVNVIMDAETSQIYRLEALKFCEEFKETSSLCVPCGLQLADKAQPAVVRHFGLQILEHIIKFRWNDMQQQEKVHLKESAMQLLSNGTHSILDEESHIKDALSRIVVEMIKREWPQHWPDMLKEMETLTSQGEAQTELVMLILLRLAEDVITFQTLPTQRRRDIQQTLTQNMESIFTFMMGILQINVEDYCKLVSGVLISFIAHCRVAVATLNTLAGYIDWVSLVYITSRNCHLLEILCLLLSEPELQLEAAECLLIAMSRKGKLEERKPFMLLFDDVAIQYILSAAQAVEVVERRYIFLKRLCQVLCALGGQLCSLVGSDVEAEVPANLSKYMEALLAFTTHSSQFLKSSTMATWGALFRHEALSKDAVVVEMAVKFLRASMTNLVKAGFPSRDNNPSCKYSRVDFDSDEDFNSFFNSFRAQQGEVLRSACRIVPLEAFRIGAEWLQYQITSPIDTGDTASKTAEGLCSLLSPSVVQWDAMTVFMECMVSQIIKSVDEEKLPIDQSMELLQGVLNYDTKDPLILSCVLTNVSALFPLAIHRPRFLPQVLIKLFKAVTFEIDHEPKAPWTRAVKNVRRHACSSIIKICRDYPQYMLVMPCFEMFYNHVKELFSSGVTLTHMEKCALMEALVLISNQFKDYEKQKAFVDELMASVVAEWTSNEIRHVLWNPDTFLSFIGADKVVTEQSEDADAAAINRGRLSFCLYAILAVVKRAHWPADLEEAKAGGFVVGYTPAGAPMYRNPCTPQCAYNMMLQKFNMARLSETFSRAHEIMDSEKKVVLGLSHHLLDIYDSPVCKTMIERMQGFFCTLYDNCYQILGSAGVSMQQDFYNIDKLAEGIAGSAFVSLDHVVRLFLRQLVLSCPQEYYESLLCPLLGPLFGYMLQVRISILPHEEEELVCQESQVTQEMLEEQVVRLLTREYCLPLTYMFILMHFMQSASPAQPTEELTELGKCLLKHEVDLKRITYHSEESTVDATNCHRTASLVCWTLLRQVVGGNLLTEAVTWFFTSVLRGLQVHGQHEVCSSTLSQLAMLIYENLRPRYMELRGVMTQIPNINLEALDQYDHRLMDPSAQKFGEKKRKDQFRKLIAGTVGKALCQQFRKEVHIRNLPSLFKKPKPDKDIVNSEPLGLAALFSPENDAL</sequence>
<dbReference type="Gene3D" id="1.25.10.10">
    <property type="entry name" value="Leucine-rich Repeat Variant"/>
    <property type="match status" value="1"/>
</dbReference>
<protein>
    <recommendedName>
        <fullName evidence="13">Exportin-5</fullName>
    </recommendedName>
    <alternativeName>
        <fullName evidence="14">Ran-binding protein 21</fullName>
    </alternativeName>
</protein>
<reference evidence="17" key="1">
    <citation type="submission" date="2012-01" db="EMBL/GenBank/DDBJ databases">
        <title>The Genome Sequence of Oreochromis niloticus (Nile Tilapia).</title>
        <authorList>
            <consortium name="Broad Institute Genome Assembly Team"/>
            <consortium name="Broad Institute Sequencing Platform"/>
            <person name="Di Palma F."/>
            <person name="Johnson J."/>
            <person name="Lander E.S."/>
            <person name="Lindblad-Toh K."/>
        </authorList>
    </citation>
    <scope>NUCLEOTIDE SEQUENCE [LARGE SCALE GENOMIC DNA]</scope>
</reference>
<dbReference type="GO" id="GO:0031047">
    <property type="term" value="P:regulatory ncRNA-mediated gene silencing"/>
    <property type="evidence" value="ECO:0007669"/>
    <property type="project" value="UniProtKB-KW"/>
</dbReference>
<evidence type="ECO:0000256" key="6">
    <source>
        <dbReference type="ARBA" id="ARBA00022555"/>
    </source>
</evidence>
<evidence type="ECO:0000256" key="12">
    <source>
        <dbReference type="ARBA" id="ARBA00057045"/>
    </source>
</evidence>
<comment type="function">
    <text evidence="12">Mediates the nuclear export of micro-RNA precursors, which form short hairpins. Also mediates the nuclear export of synthetic short hairpin RNAs used for RNA interference. In some circumstances can also mediate the nuclear export of deacylated and aminoacylated tRNAs. Specifically recognizes dsRNAs that lack a 5'-overhang in a sequence-independent manner, have only a short 3'-overhang, and that have a double-stranded length of at least 15 base-pairs. Binding is dependent on Ran-GTP.</text>
</comment>
<keyword evidence="10" id="KW-0943">RNA-mediated gene silencing</keyword>